<evidence type="ECO:0000256" key="4">
    <source>
        <dbReference type="ARBA" id="ARBA00022989"/>
    </source>
</evidence>
<comment type="caution">
    <text evidence="9">The sequence shown here is derived from an EMBL/GenBank/DDBJ whole genome shotgun (WGS) entry which is preliminary data.</text>
</comment>
<dbReference type="OrthoDB" id="5290956at2"/>
<dbReference type="AlphaFoldDB" id="A0A2S8F898"/>
<sequence length="291" mass="32342">MNTNGFADSASGLIPLSWTRADPEQRLAFRGGRFTRVNTWCALLLGVIFSTCFYAALYIAPNSYLAVTFTQRGPIPYCITFFFFWSIAILILKFFKLRLQRRALQMVVVPENPEFVLSPLTVDDVIGRMYRVVDDPKHFTLLNRIYVALANLRNLGRVADVDEILETQASSDESVMETSYSLLQGFVWAIPVLGFIGTVQGLSAAIGGFGSVLATTEELSQVKDALKDVTGGLSVAFETTMQGLVAALIVQLLLTAIKKSEEEFLDGCSEYCVRNVVSRLRLMPYESREES</sequence>
<dbReference type="GO" id="GO:0017038">
    <property type="term" value="P:protein import"/>
    <property type="evidence" value="ECO:0007669"/>
    <property type="project" value="TreeGrafter"/>
</dbReference>
<feature type="transmembrane region" description="Helical" evidence="7">
    <location>
        <begin position="74"/>
        <end position="95"/>
    </location>
</feature>
<dbReference type="PANTHER" id="PTHR30625">
    <property type="entry name" value="PROTEIN TOLQ"/>
    <property type="match status" value="1"/>
</dbReference>
<keyword evidence="5 7" id="KW-0472">Membrane</keyword>
<dbReference type="InterPro" id="IPR050790">
    <property type="entry name" value="ExbB/TolQ_transport"/>
</dbReference>
<dbReference type="InterPro" id="IPR002898">
    <property type="entry name" value="MotA_ExbB_proton_chnl"/>
</dbReference>
<comment type="subcellular location">
    <subcellularLocation>
        <location evidence="1">Cell membrane</location>
        <topology evidence="1">Multi-pass membrane protein</topology>
    </subcellularLocation>
    <subcellularLocation>
        <location evidence="6">Membrane</location>
        <topology evidence="6">Multi-pass membrane protein</topology>
    </subcellularLocation>
</comment>
<keyword evidence="6" id="KW-0653">Protein transport</keyword>
<evidence type="ECO:0000256" key="6">
    <source>
        <dbReference type="RuleBase" id="RU004057"/>
    </source>
</evidence>
<keyword evidence="3 7" id="KW-0812">Transmembrane</keyword>
<feature type="transmembrane region" description="Helical" evidence="7">
    <location>
        <begin position="40"/>
        <end position="59"/>
    </location>
</feature>
<evidence type="ECO:0000256" key="5">
    <source>
        <dbReference type="ARBA" id="ARBA00023136"/>
    </source>
</evidence>
<evidence type="ECO:0000259" key="8">
    <source>
        <dbReference type="Pfam" id="PF01618"/>
    </source>
</evidence>
<evidence type="ECO:0000313" key="9">
    <source>
        <dbReference type="EMBL" id="PQO28388.1"/>
    </source>
</evidence>
<evidence type="ECO:0000256" key="7">
    <source>
        <dbReference type="SAM" id="Phobius"/>
    </source>
</evidence>
<feature type="transmembrane region" description="Helical" evidence="7">
    <location>
        <begin position="233"/>
        <end position="254"/>
    </location>
</feature>
<proteinExistence type="inferred from homology"/>
<reference evidence="9 10" key="1">
    <citation type="submission" date="2018-02" db="EMBL/GenBank/DDBJ databases">
        <title>Comparative genomes isolates from brazilian mangrove.</title>
        <authorList>
            <person name="Araujo J.E."/>
            <person name="Taketani R.G."/>
            <person name="Silva M.C.P."/>
            <person name="Loureco M.V."/>
            <person name="Andreote F.D."/>
        </authorList>
    </citation>
    <scope>NUCLEOTIDE SEQUENCE [LARGE SCALE GENOMIC DNA]</scope>
    <source>
        <strain evidence="9 10">NAP PRIS-MGV</strain>
    </source>
</reference>
<gene>
    <name evidence="9" type="ORF">C5Y98_25285</name>
</gene>
<evidence type="ECO:0000256" key="3">
    <source>
        <dbReference type="ARBA" id="ARBA00022692"/>
    </source>
</evidence>
<evidence type="ECO:0000256" key="2">
    <source>
        <dbReference type="ARBA" id="ARBA00022475"/>
    </source>
</evidence>
<dbReference type="EMBL" id="PUIB01000025">
    <property type="protein sequence ID" value="PQO28388.1"/>
    <property type="molecule type" value="Genomic_DNA"/>
</dbReference>
<accession>A0A2S8F898</accession>
<protein>
    <recommendedName>
        <fullName evidence="8">MotA/TolQ/ExbB proton channel domain-containing protein</fullName>
    </recommendedName>
</protein>
<keyword evidence="4 7" id="KW-1133">Transmembrane helix</keyword>
<keyword evidence="6" id="KW-0813">Transport</keyword>
<organism evidence="9 10">
    <name type="scientific">Blastopirellula marina</name>
    <dbReference type="NCBI Taxonomy" id="124"/>
    <lineage>
        <taxon>Bacteria</taxon>
        <taxon>Pseudomonadati</taxon>
        <taxon>Planctomycetota</taxon>
        <taxon>Planctomycetia</taxon>
        <taxon>Pirellulales</taxon>
        <taxon>Pirellulaceae</taxon>
        <taxon>Blastopirellula</taxon>
    </lineage>
</organism>
<name>A0A2S8F898_9BACT</name>
<feature type="transmembrane region" description="Helical" evidence="7">
    <location>
        <begin position="186"/>
        <end position="213"/>
    </location>
</feature>
<dbReference type="Pfam" id="PF01618">
    <property type="entry name" value="MotA_ExbB"/>
    <property type="match status" value="1"/>
</dbReference>
<evidence type="ECO:0000256" key="1">
    <source>
        <dbReference type="ARBA" id="ARBA00004651"/>
    </source>
</evidence>
<evidence type="ECO:0000313" key="10">
    <source>
        <dbReference type="Proteomes" id="UP000239388"/>
    </source>
</evidence>
<comment type="similarity">
    <text evidence="6">Belongs to the exbB/tolQ family.</text>
</comment>
<dbReference type="GO" id="GO:0005886">
    <property type="term" value="C:plasma membrane"/>
    <property type="evidence" value="ECO:0007669"/>
    <property type="project" value="UniProtKB-SubCell"/>
</dbReference>
<feature type="domain" description="MotA/TolQ/ExbB proton channel" evidence="8">
    <location>
        <begin position="156"/>
        <end position="260"/>
    </location>
</feature>
<dbReference type="PANTHER" id="PTHR30625:SF11">
    <property type="entry name" value="MOTA_TOLQ_EXBB PROTON CHANNEL DOMAIN-CONTAINING PROTEIN"/>
    <property type="match status" value="1"/>
</dbReference>
<keyword evidence="2" id="KW-1003">Cell membrane</keyword>
<dbReference type="Proteomes" id="UP000239388">
    <property type="component" value="Unassembled WGS sequence"/>
</dbReference>